<feature type="region of interest" description="Disordered" evidence="1">
    <location>
        <begin position="53"/>
        <end position="87"/>
    </location>
</feature>
<feature type="region of interest" description="Disordered" evidence="1">
    <location>
        <begin position="806"/>
        <end position="950"/>
    </location>
</feature>
<dbReference type="InterPro" id="IPR015010">
    <property type="entry name" value="TERF2IP_Myb"/>
</dbReference>
<feature type="compositionally biased region" description="Basic residues" evidence="1">
    <location>
        <begin position="337"/>
        <end position="358"/>
    </location>
</feature>
<feature type="compositionally biased region" description="Basic and acidic residues" evidence="1">
    <location>
        <begin position="749"/>
        <end position="759"/>
    </location>
</feature>
<feature type="region of interest" description="Disordered" evidence="1">
    <location>
        <begin position="315"/>
        <end position="414"/>
    </location>
</feature>
<sequence>MGQWCCKGGWGVLACLQVNHGCIFGLIPTSVCLVLGLVEILSAIRRSLNGETKQNISQTNSANKNQMKRTGDEIDRDKNFEHPDADSEDGFYEVLQNLFPSSPYSIYCSNSPENPSFQPQMADSGEPSSPPETVEFFSGTEESENPVDTSLEKETSSKEIQCCSVKSVGVQCDSITYVSKGVQWEPLLMESQSVQCMSLDQVAKEVQTFNTYKSQCEPNETVSLVTTGVQYEYPYAEEESCEKQSYTSKQLSVNVPFEETESVDSESVTQLSETENRRVLAEPSVQSELVVVNSSQLSECVDSYASHGSDVNVPEEEHEVELYSSSQSVPSTSGVNCKRKRKCSNRVRKMKHSRKTSMHSRNERTKEKYSSKRLPLEARTDRNRSMSEGVNNDSDELEGEGVEEKEANNVTKAISSVSKEASTFGKNGEKLVVEETPEELLAQMGNNENCLAKEDLSNKEDGVPKRVTKVKLQQIASQKIMNLSGSQSEATRSSEKSGVEESSEEILKPMGNDQNLAKEDTSSNSDAASESLMNGYQQNSASQKIISATSQQSHSTSLVAATSDSQRTGGLNWFSSLACERTSSPEILGEDMFEELKEDRSDCNKNLAQSVQSKNSDIIDKGLSFHNIQHSTPTKQTSTARKSLVQNLKNDSHKTSAKKRKKLAFEANNTGTSASSKQSAPLVPYSNSDSDSDPGSTCADNFSETNKGVFKKNLKKKQQHSKSTLINNKFQKTGIIPSDPWKQKTRKGINCDRVSKSHLESSQSNSKSVLEKNVVMSTSKSDNESENSIESDMVSRIKIRRVQRKKNYSEKNAVMSISNSESSESENSGESDIVPRKNIKRVQRKSSYSEKKTIIFSSNSDGENSRESDITSRSKRRVQENKEYISTQQNPGSRTKSGNVSIHSTQVGNKHFTQRDPINSSPVHTSKWSSDEDEGSKVSRVSCGSTTSKGLSRRGAWYMKEEREAILWYIIDHKYFRRVKGRALWQSMEKEQVCINRTWQSMKEHFLKKILPQIESYHLNPEITKKFLHVRK</sequence>
<feature type="compositionally biased region" description="Basic and acidic residues" evidence="1">
    <location>
        <begin position="69"/>
        <end position="85"/>
    </location>
</feature>
<feature type="region of interest" description="Disordered" evidence="1">
    <location>
        <begin position="667"/>
        <end position="700"/>
    </location>
</feature>
<organism evidence="3 4">
    <name type="scientific">Gryllus longicercus</name>
    <dbReference type="NCBI Taxonomy" id="2509291"/>
    <lineage>
        <taxon>Eukaryota</taxon>
        <taxon>Metazoa</taxon>
        <taxon>Ecdysozoa</taxon>
        <taxon>Arthropoda</taxon>
        <taxon>Hexapoda</taxon>
        <taxon>Insecta</taxon>
        <taxon>Pterygota</taxon>
        <taxon>Neoptera</taxon>
        <taxon>Polyneoptera</taxon>
        <taxon>Orthoptera</taxon>
        <taxon>Ensifera</taxon>
        <taxon>Gryllidea</taxon>
        <taxon>Grylloidea</taxon>
        <taxon>Gryllidae</taxon>
        <taxon>Gryllinae</taxon>
        <taxon>Gryllus</taxon>
    </lineage>
</organism>
<evidence type="ECO:0000256" key="1">
    <source>
        <dbReference type="SAM" id="MobiDB-lite"/>
    </source>
</evidence>
<feature type="compositionally biased region" description="Polar residues" evidence="1">
    <location>
        <begin position="522"/>
        <end position="566"/>
    </location>
</feature>
<evidence type="ECO:0000259" key="2">
    <source>
        <dbReference type="Pfam" id="PF08914"/>
    </source>
</evidence>
<proteinExistence type="predicted"/>
<feature type="region of interest" description="Disordered" evidence="1">
    <location>
        <begin position="478"/>
        <end position="566"/>
    </location>
</feature>
<protein>
    <recommendedName>
        <fullName evidence="2">TERF2-interacting telomeric protein 1 Myb domain-containing protein</fullName>
    </recommendedName>
</protein>
<feature type="region of interest" description="Disordered" evidence="1">
    <location>
        <begin position="736"/>
        <end position="791"/>
    </location>
</feature>
<dbReference type="Gene3D" id="1.10.10.60">
    <property type="entry name" value="Homeodomain-like"/>
    <property type="match status" value="1"/>
</dbReference>
<feature type="region of interest" description="Disordered" evidence="1">
    <location>
        <begin position="115"/>
        <end position="153"/>
    </location>
</feature>
<evidence type="ECO:0000313" key="3">
    <source>
        <dbReference type="EMBL" id="KAK7792504.1"/>
    </source>
</evidence>
<name>A0AAN9Z2B0_9ORTH</name>
<feature type="compositionally biased region" description="Polar residues" evidence="1">
    <location>
        <begin position="478"/>
        <end position="491"/>
    </location>
</feature>
<reference evidence="3 4" key="1">
    <citation type="submission" date="2024-03" db="EMBL/GenBank/DDBJ databases">
        <title>The genome assembly and annotation of the cricket Gryllus longicercus Weissman &amp; Gray.</title>
        <authorList>
            <person name="Szrajer S."/>
            <person name="Gray D."/>
            <person name="Ylla G."/>
        </authorList>
    </citation>
    <scope>NUCLEOTIDE SEQUENCE [LARGE SCALE GENOMIC DNA]</scope>
    <source>
        <strain evidence="3">DAG 2021-001</strain>
        <tissue evidence="3">Whole body minus gut</tissue>
    </source>
</reference>
<keyword evidence="4" id="KW-1185">Reference proteome</keyword>
<feature type="compositionally biased region" description="Basic and acidic residues" evidence="1">
    <location>
        <begin position="863"/>
        <end position="883"/>
    </location>
</feature>
<accession>A0AAN9Z2B0</accession>
<feature type="compositionally biased region" description="Low complexity" evidence="1">
    <location>
        <begin position="324"/>
        <end position="333"/>
    </location>
</feature>
<feature type="compositionally biased region" description="Polar residues" evidence="1">
    <location>
        <begin position="53"/>
        <end position="65"/>
    </location>
</feature>
<feature type="domain" description="TERF2-interacting telomeric protein 1 Myb" evidence="2">
    <location>
        <begin position="958"/>
        <end position="1015"/>
    </location>
</feature>
<feature type="compositionally biased region" description="Basic and acidic residues" evidence="1">
    <location>
        <begin position="360"/>
        <end position="385"/>
    </location>
</feature>
<feature type="compositionally biased region" description="Polar residues" evidence="1">
    <location>
        <begin position="884"/>
        <end position="908"/>
    </location>
</feature>
<gene>
    <name evidence="3" type="ORF">R5R35_007173</name>
</gene>
<dbReference type="Proteomes" id="UP001378592">
    <property type="component" value="Unassembled WGS sequence"/>
</dbReference>
<dbReference type="EMBL" id="JAZDUA010000444">
    <property type="protein sequence ID" value="KAK7792504.1"/>
    <property type="molecule type" value="Genomic_DNA"/>
</dbReference>
<feature type="compositionally biased region" description="Polar residues" evidence="1">
    <location>
        <begin position="916"/>
        <end position="928"/>
    </location>
</feature>
<dbReference type="Pfam" id="PF08914">
    <property type="entry name" value="Myb_Rap1"/>
    <property type="match status" value="1"/>
</dbReference>
<comment type="caution">
    <text evidence="3">The sequence shown here is derived from an EMBL/GenBank/DDBJ whole genome shotgun (WGS) entry which is preliminary data.</text>
</comment>
<dbReference type="AlphaFoldDB" id="A0AAN9Z2B0"/>
<evidence type="ECO:0000313" key="4">
    <source>
        <dbReference type="Proteomes" id="UP001378592"/>
    </source>
</evidence>